<evidence type="ECO:0000313" key="8">
    <source>
        <dbReference type="EMBL" id="KAJ3250968.1"/>
    </source>
</evidence>
<evidence type="ECO:0000256" key="6">
    <source>
        <dbReference type="SAM" id="MobiDB-lite"/>
    </source>
</evidence>
<dbReference type="Pfam" id="PF00076">
    <property type="entry name" value="RRM_1"/>
    <property type="match status" value="1"/>
</dbReference>
<evidence type="ECO:0000256" key="2">
    <source>
        <dbReference type="ARBA" id="ARBA00022884"/>
    </source>
</evidence>
<feature type="region of interest" description="Disordered" evidence="6">
    <location>
        <begin position="184"/>
        <end position="299"/>
    </location>
</feature>
<gene>
    <name evidence="8" type="ORF">HK103_003033</name>
</gene>
<dbReference type="SMART" id="SM00360">
    <property type="entry name" value="RRM"/>
    <property type="match status" value="1"/>
</dbReference>
<organism evidence="8 9">
    <name type="scientific">Boothiomyces macroporosus</name>
    <dbReference type="NCBI Taxonomy" id="261099"/>
    <lineage>
        <taxon>Eukaryota</taxon>
        <taxon>Fungi</taxon>
        <taxon>Fungi incertae sedis</taxon>
        <taxon>Chytridiomycota</taxon>
        <taxon>Chytridiomycota incertae sedis</taxon>
        <taxon>Chytridiomycetes</taxon>
        <taxon>Rhizophydiales</taxon>
        <taxon>Terramycetaceae</taxon>
        <taxon>Boothiomyces</taxon>
    </lineage>
</organism>
<dbReference type="GO" id="GO:0030619">
    <property type="term" value="F:U1 snRNA binding"/>
    <property type="evidence" value="ECO:0007669"/>
    <property type="project" value="TreeGrafter"/>
</dbReference>
<feature type="compositionally biased region" description="Basic residues" evidence="6">
    <location>
        <begin position="194"/>
        <end position="211"/>
    </location>
</feature>
<dbReference type="InterPro" id="IPR022023">
    <property type="entry name" value="U1snRNP70_N"/>
</dbReference>
<evidence type="ECO:0000256" key="3">
    <source>
        <dbReference type="ARBA" id="ARBA00023242"/>
    </source>
</evidence>
<feature type="domain" description="RRM" evidence="7">
    <location>
        <begin position="100"/>
        <end position="178"/>
    </location>
</feature>
<dbReference type="AlphaFoldDB" id="A0AAD5Y477"/>
<dbReference type="InterPro" id="IPR000504">
    <property type="entry name" value="RRM_dom"/>
</dbReference>
<evidence type="ECO:0000256" key="4">
    <source>
        <dbReference type="ARBA" id="ARBA00023274"/>
    </source>
</evidence>
<keyword evidence="4" id="KW-0687">Ribonucleoprotein</keyword>
<dbReference type="GO" id="GO:0071004">
    <property type="term" value="C:U2-type prespliceosome"/>
    <property type="evidence" value="ECO:0007669"/>
    <property type="project" value="TreeGrafter"/>
</dbReference>
<dbReference type="Pfam" id="PF12220">
    <property type="entry name" value="U1snRNP70_N"/>
    <property type="match status" value="1"/>
</dbReference>
<dbReference type="Gene3D" id="3.30.70.330">
    <property type="match status" value="1"/>
</dbReference>
<sequence>MTSQLPPNLLRLFAPRPPLPYLPPVDPDPKNRKLPKYTGVAKYLEEHKTHDLDYIPTETMAQKQQKRMEEKKEAIAKKAVKMREMWDPLNDKNATSDPYKTLFISNLAYETTEAQLRKVMEAYGEVKHVFTVQDHNRERSKGYAFVEFEKESGMKVAYKEAEGVKLNGRRMLVDVERGRTVKGWLPKKLGGGLGKKRVGHPPRQFHNHTRATPKERPVESRSERKDSRSDRDRERPSDRDRDRNDRDRERYDRDKSYRGPRSDRDRYDHRSDRRTYHDRDSERRWDDRRMDDRRDDRGR</sequence>
<evidence type="ECO:0000259" key="7">
    <source>
        <dbReference type="PROSITE" id="PS50102"/>
    </source>
</evidence>
<protein>
    <recommendedName>
        <fullName evidence="7">RRM domain-containing protein</fullName>
    </recommendedName>
</protein>
<evidence type="ECO:0000313" key="9">
    <source>
        <dbReference type="Proteomes" id="UP001210925"/>
    </source>
</evidence>
<feature type="compositionally biased region" description="Low complexity" evidence="6">
    <location>
        <begin position="1"/>
        <end position="14"/>
    </location>
</feature>
<dbReference type="Proteomes" id="UP001210925">
    <property type="component" value="Unassembled WGS sequence"/>
</dbReference>
<dbReference type="FunFam" id="3.30.70.330:FF:000132">
    <property type="entry name" value="Small nuclear ribonucleoprotein U11/U12 subunit 35"/>
    <property type="match status" value="1"/>
</dbReference>
<dbReference type="GO" id="GO:0000398">
    <property type="term" value="P:mRNA splicing, via spliceosome"/>
    <property type="evidence" value="ECO:0007669"/>
    <property type="project" value="TreeGrafter"/>
</dbReference>
<dbReference type="InterPro" id="IPR012677">
    <property type="entry name" value="Nucleotide-bd_a/b_plait_sf"/>
</dbReference>
<evidence type="ECO:0000256" key="5">
    <source>
        <dbReference type="PROSITE-ProRule" id="PRU00176"/>
    </source>
</evidence>
<feature type="compositionally biased region" description="Basic and acidic residues" evidence="6">
    <location>
        <begin position="212"/>
        <end position="299"/>
    </location>
</feature>
<accession>A0AAD5Y477</accession>
<dbReference type="PROSITE" id="PS50102">
    <property type="entry name" value="RRM"/>
    <property type="match status" value="1"/>
</dbReference>
<keyword evidence="3" id="KW-0539">Nucleus</keyword>
<comment type="subcellular location">
    <subcellularLocation>
        <location evidence="1">Nucleus</location>
    </subcellularLocation>
</comment>
<dbReference type="GO" id="GO:0071011">
    <property type="term" value="C:precatalytic spliceosome"/>
    <property type="evidence" value="ECO:0007669"/>
    <property type="project" value="TreeGrafter"/>
</dbReference>
<dbReference type="InterPro" id="IPR035979">
    <property type="entry name" value="RBD_domain_sf"/>
</dbReference>
<dbReference type="GO" id="GO:0005685">
    <property type="term" value="C:U1 snRNP"/>
    <property type="evidence" value="ECO:0007669"/>
    <property type="project" value="TreeGrafter"/>
</dbReference>
<proteinExistence type="predicted"/>
<reference evidence="8" key="1">
    <citation type="submission" date="2020-05" db="EMBL/GenBank/DDBJ databases">
        <title>Phylogenomic resolution of chytrid fungi.</title>
        <authorList>
            <person name="Stajich J.E."/>
            <person name="Amses K."/>
            <person name="Simmons R."/>
            <person name="Seto K."/>
            <person name="Myers J."/>
            <person name="Bonds A."/>
            <person name="Quandt C.A."/>
            <person name="Barry K."/>
            <person name="Liu P."/>
            <person name="Grigoriev I."/>
            <person name="Longcore J.E."/>
            <person name="James T.Y."/>
        </authorList>
    </citation>
    <scope>NUCLEOTIDE SEQUENCE</scope>
    <source>
        <strain evidence="8">PLAUS21</strain>
    </source>
</reference>
<dbReference type="PANTHER" id="PTHR13952:SF5">
    <property type="entry name" value="U1 SMALL NUCLEAR RIBONUCLEOPROTEIN 70 KDA"/>
    <property type="match status" value="1"/>
</dbReference>
<name>A0AAD5Y477_9FUNG</name>
<keyword evidence="2 5" id="KW-0694">RNA-binding</keyword>
<feature type="compositionally biased region" description="Pro residues" evidence="6">
    <location>
        <begin position="15"/>
        <end position="26"/>
    </location>
</feature>
<feature type="region of interest" description="Disordered" evidence="6">
    <location>
        <begin position="1"/>
        <end position="34"/>
    </location>
</feature>
<dbReference type="InterPro" id="IPR051183">
    <property type="entry name" value="U1_U11-U12_snRNP_70-35kDa"/>
</dbReference>
<dbReference type="GO" id="GO:0003729">
    <property type="term" value="F:mRNA binding"/>
    <property type="evidence" value="ECO:0007669"/>
    <property type="project" value="TreeGrafter"/>
</dbReference>
<dbReference type="EMBL" id="JADGKB010000211">
    <property type="protein sequence ID" value="KAJ3250968.1"/>
    <property type="molecule type" value="Genomic_DNA"/>
</dbReference>
<dbReference type="SUPFAM" id="SSF54928">
    <property type="entry name" value="RNA-binding domain, RBD"/>
    <property type="match status" value="1"/>
</dbReference>
<dbReference type="PANTHER" id="PTHR13952">
    <property type="entry name" value="U1 SMALL NUCLEAR RIBONUCLEOPROTEIN 70 KD"/>
    <property type="match status" value="1"/>
</dbReference>
<evidence type="ECO:0000256" key="1">
    <source>
        <dbReference type="ARBA" id="ARBA00004123"/>
    </source>
</evidence>
<keyword evidence="9" id="KW-1185">Reference proteome</keyword>
<comment type="caution">
    <text evidence="8">The sequence shown here is derived from an EMBL/GenBank/DDBJ whole genome shotgun (WGS) entry which is preliminary data.</text>
</comment>